<dbReference type="RefSeq" id="XP_056582864.1">
    <property type="nucleotide sequence ID" value="XM_056718729.1"/>
</dbReference>
<feature type="compositionally biased region" description="Basic and acidic residues" evidence="1">
    <location>
        <begin position="219"/>
        <end position="231"/>
    </location>
</feature>
<feature type="compositionally biased region" description="Polar residues" evidence="1">
    <location>
        <begin position="203"/>
        <end position="218"/>
    </location>
</feature>
<evidence type="ECO:0000256" key="2">
    <source>
        <dbReference type="SAM" id="SignalP"/>
    </source>
</evidence>
<proteinExistence type="predicted"/>
<feature type="region of interest" description="Disordered" evidence="1">
    <location>
        <begin position="53"/>
        <end position="72"/>
    </location>
</feature>
<feature type="compositionally biased region" description="Low complexity" evidence="1">
    <location>
        <begin position="141"/>
        <end position="150"/>
    </location>
</feature>
<evidence type="ECO:0000313" key="3">
    <source>
        <dbReference type="EMBL" id="KAJ5383088.1"/>
    </source>
</evidence>
<feature type="region of interest" description="Disordered" evidence="1">
    <location>
        <begin position="78"/>
        <end position="156"/>
    </location>
</feature>
<protein>
    <submittedName>
        <fullName evidence="3">Uncharacterized protein</fullName>
    </submittedName>
</protein>
<name>A0A9W9SR23_9EURO</name>
<gene>
    <name evidence="3" type="ORF">N7517_000999</name>
</gene>
<dbReference type="GeneID" id="81457912"/>
<dbReference type="EMBL" id="JAPZBT010000001">
    <property type="protein sequence ID" value="KAJ5383088.1"/>
    <property type="molecule type" value="Genomic_DNA"/>
</dbReference>
<reference evidence="3" key="2">
    <citation type="journal article" date="2023" name="IMA Fungus">
        <title>Comparative genomic study of the Penicillium genus elucidates a diverse pangenome and 15 lateral gene transfer events.</title>
        <authorList>
            <person name="Petersen C."/>
            <person name="Sorensen T."/>
            <person name="Nielsen M.R."/>
            <person name="Sondergaard T.E."/>
            <person name="Sorensen J.L."/>
            <person name="Fitzpatrick D.A."/>
            <person name="Frisvad J.C."/>
            <person name="Nielsen K.L."/>
        </authorList>
    </citation>
    <scope>NUCLEOTIDE SEQUENCE</scope>
    <source>
        <strain evidence="3">IBT 3081</strain>
    </source>
</reference>
<dbReference type="Proteomes" id="UP001147752">
    <property type="component" value="Unassembled WGS sequence"/>
</dbReference>
<keyword evidence="2" id="KW-0732">Signal</keyword>
<evidence type="ECO:0000256" key="1">
    <source>
        <dbReference type="SAM" id="MobiDB-lite"/>
    </source>
</evidence>
<feature type="compositionally biased region" description="Low complexity" evidence="1">
    <location>
        <begin position="93"/>
        <end position="105"/>
    </location>
</feature>
<feature type="signal peptide" evidence="2">
    <location>
        <begin position="1"/>
        <end position="21"/>
    </location>
</feature>
<reference evidence="3" key="1">
    <citation type="submission" date="2022-12" db="EMBL/GenBank/DDBJ databases">
        <authorList>
            <person name="Petersen C."/>
        </authorList>
    </citation>
    <scope>NUCLEOTIDE SEQUENCE</scope>
    <source>
        <strain evidence="3">IBT 3081</strain>
    </source>
</reference>
<sequence length="231" mass="25974">MRYSIISSLLLLAISPLSTLALPLDPNDVAGQWDPSGKYQKGNWQHGVFVANNGDNQHGQVEKNGQWNNDYQNGQYNPDQNGWTDANGQWHTNNQNVKNNQNGQNGWTDEKGQWHTNNQNVQNNQNGQNGWTDEKGQWHTNNQNNQNNQNGWTDANGQWHANQKRQAIPAQANPALNQNGAGKAQVTPSSQNNHYESYGNYKNYGSYQNYPVNGQNQAPHKDTKAITGHQE</sequence>
<evidence type="ECO:0000313" key="4">
    <source>
        <dbReference type="Proteomes" id="UP001147752"/>
    </source>
</evidence>
<feature type="compositionally biased region" description="Polar residues" evidence="1">
    <location>
        <begin position="78"/>
        <end position="92"/>
    </location>
</feature>
<feature type="compositionally biased region" description="Low complexity" evidence="1">
    <location>
        <begin position="117"/>
        <end position="130"/>
    </location>
</feature>
<organism evidence="3 4">
    <name type="scientific">Penicillium concentricum</name>
    <dbReference type="NCBI Taxonomy" id="293559"/>
    <lineage>
        <taxon>Eukaryota</taxon>
        <taxon>Fungi</taxon>
        <taxon>Dikarya</taxon>
        <taxon>Ascomycota</taxon>
        <taxon>Pezizomycotina</taxon>
        <taxon>Eurotiomycetes</taxon>
        <taxon>Eurotiomycetidae</taxon>
        <taxon>Eurotiales</taxon>
        <taxon>Aspergillaceae</taxon>
        <taxon>Penicillium</taxon>
    </lineage>
</organism>
<accession>A0A9W9SR23</accession>
<feature type="chain" id="PRO_5040755480" evidence="2">
    <location>
        <begin position="22"/>
        <end position="231"/>
    </location>
</feature>
<feature type="compositionally biased region" description="Polar residues" evidence="1">
    <location>
        <begin position="175"/>
        <end position="195"/>
    </location>
</feature>
<comment type="caution">
    <text evidence="3">The sequence shown here is derived from an EMBL/GenBank/DDBJ whole genome shotgun (WGS) entry which is preliminary data.</text>
</comment>
<dbReference type="AlphaFoldDB" id="A0A9W9SR23"/>
<dbReference type="OrthoDB" id="4369104at2759"/>
<feature type="region of interest" description="Disordered" evidence="1">
    <location>
        <begin position="175"/>
        <end position="231"/>
    </location>
</feature>
<keyword evidence="4" id="KW-1185">Reference proteome</keyword>